<evidence type="ECO:0000313" key="3">
    <source>
        <dbReference type="Proteomes" id="UP000591272"/>
    </source>
</evidence>
<gene>
    <name evidence="2" type="ORF">BJ999_007631</name>
</gene>
<sequence length="31" mass="3570">MPVEQVGATLRGQFPHRPDREPLHRPPSAHR</sequence>
<dbReference type="AlphaFoldDB" id="A0A7Y9KH47"/>
<proteinExistence type="predicted"/>
<accession>A0A7Y9KH47</accession>
<protein>
    <submittedName>
        <fullName evidence="2">Uncharacterized protein</fullName>
    </submittedName>
</protein>
<dbReference type="EMBL" id="JACCBT010000001">
    <property type="protein sequence ID" value="NYE17335.1"/>
    <property type="molecule type" value="Genomic_DNA"/>
</dbReference>
<evidence type="ECO:0000256" key="1">
    <source>
        <dbReference type="SAM" id="MobiDB-lite"/>
    </source>
</evidence>
<feature type="region of interest" description="Disordered" evidence="1">
    <location>
        <begin position="1"/>
        <end position="31"/>
    </location>
</feature>
<evidence type="ECO:0000313" key="2">
    <source>
        <dbReference type="EMBL" id="NYE17335.1"/>
    </source>
</evidence>
<comment type="caution">
    <text evidence="2">The sequence shown here is derived from an EMBL/GenBank/DDBJ whole genome shotgun (WGS) entry which is preliminary data.</text>
</comment>
<name>A0A7Y9KH47_9ACTN</name>
<organism evidence="2 3">
    <name type="scientific">Actinomadura citrea</name>
    <dbReference type="NCBI Taxonomy" id="46158"/>
    <lineage>
        <taxon>Bacteria</taxon>
        <taxon>Bacillati</taxon>
        <taxon>Actinomycetota</taxon>
        <taxon>Actinomycetes</taxon>
        <taxon>Streptosporangiales</taxon>
        <taxon>Thermomonosporaceae</taxon>
        <taxon>Actinomadura</taxon>
    </lineage>
</organism>
<dbReference type="Proteomes" id="UP000591272">
    <property type="component" value="Unassembled WGS sequence"/>
</dbReference>
<keyword evidence="3" id="KW-1185">Reference proteome</keyword>
<reference evidence="2 3" key="1">
    <citation type="submission" date="2020-07" db="EMBL/GenBank/DDBJ databases">
        <title>Sequencing the genomes of 1000 actinobacteria strains.</title>
        <authorList>
            <person name="Klenk H.-P."/>
        </authorList>
    </citation>
    <scope>NUCLEOTIDE SEQUENCE [LARGE SCALE GENOMIC DNA]</scope>
    <source>
        <strain evidence="2 3">DSM 43461</strain>
    </source>
</reference>